<dbReference type="Proteomes" id="UP001500631">
    <property type="component" value="Unassembled WGS sequence"/>
</dbReference>
<dbReference type="EMBL" id="BAABKE010000005">
    <property type="protein sequence ID" value="GAA5101230.1"/>
    <property type="molecule type" value="Genomic_DNA"/>
</dbReference>
<dbReference type="RefSeq" id="WP_281249089.1">
    <property type="nucleotide sequence ID" value="NZ_BAABKE010000005.1"/>
</dbReference>
<evidence type="ECO:0000313" key="1">
    <source>
        <dbReference type="EMBL" id="GAA5101230.1"/>
    </source>
</evidence>
<dbReference type="InterPro" id="IPR021430">
    <property type="entry name" value="DUF3079"/>
</dbReference>
<dbReference type="Pfam" id="PF11278">
    <property type="entry name" value="DUF3079"/>
    <property type="match status" value="1"/>
</dbReference>
<gene>
    <name evidence="1" type="ORF">GCM10023338_16810</name>
</gene>
<reference evidence="2" key="1">
    <citation type="journal article" date="2019" name="Int. J. Syst. Evol. Microbiol.">
        <title>The Global Catalogue of Microorganisms (GCM) 10K type strain sequencing project: providing services to taxonomists for standard genome sequencing and annotation.</title>
        <authorList>
            <consortium name="The Broad Institute Genomics Platform"/>
            <consortium name="The Broad Institute Genome Sequencing Center for Infectious Disease"/>
            <person name="Wu L."/>
            <person name="Ma J."/>
        </authorList>
    </citation>
    <scope>NUCLEOTIDE SEQUENCE [LARGE SCALE GENOMIC DNA]</scope>
    <source>
        <strain evidence="2">JCM 18424</strain>
    </source>
</reference>
<proteinExistence type="predicted"/>
<accession>A0ABP9MXH2</accession>
<organism evidence="1 2">
    <name type="scientific">Wohlfahrtiimonas larvae</name>
    <dbReference type="NCBI Taxonomy" id="1157986"/>
    <lineage>
        <taxon>Bacteria</taxon>
        <taxon>Pseudomonadati</taxon>
        <taxon>Pseudomonadota</taxon>
        <taxon>Gammaproteobacteria</taxon>
        <taxon>Cardiobacteriales</taxon>
        <taxon>Ignatzschineriaceae</taxon>
        <taxon>Wohlfahrtiimonas</taxon>
    </lineage>
</organism>
<protein>
    <submittedName>
        <fullName evidence="1">DUF3079 domain-containing protein</fullName>
    </submittedName>
</protein>
<name>A0ABP9MXH2_9GAMM</name>
<sequence length="68" mass="7921">MKSETKKMRFPLKPKRPEKICWGCDKFCAADKMMCGNGSDRSQHPIEVIGDDWYETLSEEDKKKIILV</sequence>
<keyword evidence="2" id="KW-1185">Reference proteome</keyword>
<comment type="caution">
    <text evidence="1">The sequence shown here is derived from an EMBL/GenBank/DDBJ whole genome shotgun (WGS) entry which is preliminary data.</text>
</comment>
<evidence type="ECO:0000313" key="2">
    <source>
        <dbReference type="Proteomes" id="UP001500631"/>
    </source>
</evidence>